<gene>
    <name evidence="2" type="ORF">Q664_36405</name>
</gene>
<evidence type="ECO:0000259" key="1">
    <source>
        <dbReference type="Pfam" id="PF05099"/>
    </source>
</evidence>
<dbReference type="CDD" id="cd07176">
    <property type="entry name" value="terB"/>
    <property type="match status" value="1"/>
</dbReference>
<dbReference type="Proteomes" id="UP000028547">
    <property type="component" value="Unassembled WGS sequence"/>
</dbReference>
<dbReference type="InterPro" id="IPR007791">
    <property type="entry name" value="DjlA_N"/>
</dbReference>
<accession>A0A084SL77</accession>
<dbReference type="EMBL" id="JPMI01000257">
    <property type="protein sequence ID" value="KFA89212.1"/>
    <property type="molecule type" value="Genomic_DNA"/>
</dbReference>
<organism evidence="2 3">
    <name type="scientific">Archangium violaceum Cb vi76</name>
    <dbReference type="NCBI Taxonomy" id="1406225"/>
    <lineage>
        <taxon>Bacteria</taxon>
        <taxon>Pseudomonadati</taxon>
        <taxon>Myxococcota</taxon>
        <taxon>Myxococcia</taxon>
        <taxon>Myxococcales</taxon>
        <taxon>Cystobacterineae</taxon>
        <taxon>Archangiaceae</taxon>
        <taxon>Archangium</taxon>
    </lineage>
</organism>
<evidence type="ECO:0000313" key="2">
    <source>
        <dbReference type="EMBL" id="KFA89212.1"/>
    </source>
</evidence>
<protein>
    <recommendedName>
        <fullName evidence="1">Co-chaperone DjlA N-terminal domain-containing protein</fullName>
    </recommendedName>
</protein>
<dbReference type="InterPro" id="IPR029024">
    <property type="entry name" value="TerB-like"/>
</dbReference>
<name>A0A084SL77_9BACT</name>
<dbReference type="RefSeq" id="WP_043406072.1">
    <property type="nucleotide sequence ID" value="NZ_JPMI01000257.1"/>
</dbReference>
<evidence type="ECO:0000313" key="3">
    <source>
        <dbReference type="Proteomes" id="UP000028547"/>
    </source>
</evidence>
<dbReference type="Pfam" id="PF05099">
    <property type="entry name" value="TerB"/>
    <property type="match status" value="1"/>
</dbReference>
<comment type="caution">
    <text evidence="2">The sequence shown here is derived from an EMBL/GenBank/DDBJ whole genome shotgun (WGS) entry which is preliminary data.</text>
</comment>
<dbReference type="SUPFAM" id="SSF158682">
    <property type="entry name" value="TerB-like"/>
    <property type="match status" value="2"/>
</dbReference>
<reference evidence="2 3" key="1">
    <citation type="submission" date="2014-07" db="EMBL/GenBank/DDBJ databases">
        <title>Draft Genome Sequence of Gephyronic Acid Producer, Cystobacter violaceus Strain Cb vi76.</title>
        <authorList>
            <person name="Stevens D.C."/>
            <person name="Young J."/>
            <person name="Carmichael R."/>
            <person name="Tan J."/>
            <person name="Taylor R.E."/>
        </authorList>
    </citation>
    <scope>NUCLEOTIDE SEQUENCE [LARGE SCALE GENOMIC DNA]</scope>
    <source>
        <strain evidence="2 3">Cb vi76</strain>
    </source>
</reference>
<dbReference type="AlphaFoldDB" id="A0A084SL77"/>
<proteinExistence type="predicted"/>
<feature type="domain" description="Co-chaperone DjlA N-terminal" evidence="1">
    <location>
        <begin position="14"/>
        <end position="132"/>
    </location>
</feature>
<dbReference type="Gene3D" id="1.10.3680.10">
    <property type="entry name" value="TerB-like"/>
    <property type="match status" value="2"/>
</dbReference>
<sequence>MPKEAVKARRERNEALVEVMLLAAMADGQVSQRELQMLLRRVIERPEFEGTKPEELNALVEASAQRLSKAHDLEEILASLRARLPNHKNRMLAFGLAASIAFSDHRATRTELGLLKTFQAALGISEDEVAQIIDVIEGGGSLSEALGEPLERLFAEVMVLVSAADGHLKEAEARALVESFASDPLFHNVSPERAQAFVSEAVSALAAEGLPARLQVMAHGLTTHQQRLKAYRLATKIAHAGGQEPSLAEQRILHMLQATFGLADDEVARLDAEA</sequence>